<dbReference type="EMBL" id="JBAMMX010000022">
    <property type="protein sequence ID" value="KAK6918180.1"/>
    <property type="molecule type" value="Genomic_DNA"/>
</dbReference>
<dbReference type="PANTHER" id="PTHR45958">
    <property type="entry name" value="RING-TYPE E3 UBIQUITIN TRANSFERASE"/>
    <property type="match status" value="1"/>
</dbReference>
<evidence type="ECO:0000256" key="1">
    <source>
        <dbReference type="ARBA" id="ARBA00000900"/>
    </source>
</evidence>
<dbReference type="Gene3D" id="1.25.10.10">
    <property type="entry name" value="Leucine-rich Repeat Variant"/>
    <property type="match status" value="3"/>
</dbReference>
<dbReference type="InterPro" id="IPR011989">
    <property type="entry name" value="ARM-like"/>
</dbReference>
<dbReference type="AlphaFoldDB" id="A0AAN8YZR2"/>
<evidence type="ECO:0000256" key="3">
    <source>
        <dbReference type="ARBA" id="ARBA00012483"/>
    </source>
</evidence>
<dbReference type="SUPFAM" id="SSF48371">
    <property type="entry name" value="ARM repeat"/>
    <property type="match status" value="2"/>
</dbReference>
<evidence type="ECO:0000259" key="8">
    <source>
        <dbReference type="PROSITE" id="PS51698"/>
    </source>
</evidence>
<keyword evidence="7" id="KW-0175">Coiled coil</keyword>
<dbReference type="InterPro" id="IPR016024">
    <property type="entry name" value="ARM-type_fold"/>
</dbReference>
<dbReference type="Pfam" id="PF05804">
    <property type="entry name" value="KAP"/>
    <property type="match status" value="1"/>
</dbReference>
<dbReference type="Proteomes" id="UP001370490">
    <property type="component" value="Unassembled WGS sequence"/>
</dbReference>
<dbReference type="PROSITE" id="PS51698">
    <property type="entry name" value="U_BOX"/>
    <property type="match status" value="1"/>
</dbReference>
<keyword evidence="4" id="KW-0808">Transferase</keyword>
<dbReference type="Pfam" id="PF04564">
    <property type="entry name" value="U-box"/>
    <property type="match status" value="1"/>
</dbReference>
<dbReference type="PANTHER" id="PTHR45958:SF5">
    <property type="entry name" value="RING-TYPE E3 UBIQUITIN TRANSFERASE"/>
    <property type="match status" value="1"/>
</dbReference>
<dbReference type="GO" id="GO:0007166">
    <property type="term" value="P:cell surface receptor signaling pathway"/>
    <property type="evidence" value="ECO:0007669"/>
    <property type="project" value="InterPro"/>
</dbReference>
<evidence type="ECO:0000256" key="2">
    <source>
        <dbReference type="ARBA" id="ARBA00004906"/>
    </source>
</evidence>
<comment type="caution">
    <text evidence="9">The sequence shown here is derived from an EMBL/GenBank/DDBJ whole genome shotgun (WGS) entry which is preliminary data.</text>
</comment>
<evidence type="ECO:0000313" key="9">
    <source>
        <dbReference type="EMBL" id="KAK6918180.1"/>
    </source>
</evidence>
<keyword evidence="10" id="KW-1185">Reference proteome</keyword>
<dbReference type="InterPro" id="IPR003613">
    <property type="entry name" value="Ubox_domain"/>
</dbReference>
<dbReference type="InterPro" id="IPR013083">
    <property type="entry name" value="Znf_RING/FYVE/PHD"/>
</dbReference>
<dbReference type="GO" id="GO:0061630">
    <property type="term" value="F:ubiquitin protein ligase activity"/>
    <property type="evidence" value="ECO:0007669"/>
    <property type="project" value="UniProtKB-EC"/>
</dbReference>
<feature type="domain" description="U-box" evidence="8">
    <location>
        <begin position="260"/>
        <end position="334"/>
    </location>
</feature>
<evidence type="ECO:0000256" key="7">
    <source>
        <dbReference type="SAM" id="Coils"/>
    </source>
</evidence>
<dbReference type="SMART" id="SM00504">
    <property type="entry name" value="Ubox"/>
    <property type="match status" value="1"/>
</dbReference>
<name>A0AAN8YZR2_9MAGN</name>
<dbReference type="InterPro" id="IPR036537">
    <property type="entry name" value="Adaptor_Cbl_N_dom_sf"/>
</dbReference>
<proteinExistence type="predicted"/>
<dbReference type="InterPro" id="IPR052608">
    <property type="entry name" value="U-box_domain_protein"/>
</dbReference>
<dbReference type="EC" id="2.3.2.27" evidence="3"/>
<evidence type="ECO:0000256" key="5">
    <source>
        <dbReference type="ARBA" id="ARBA00022737"/>
    </source>
</evidence>
<dbReference type="SUPFAM" id="SSF57850">
    <property type="entry name" value="RING/U-box"/>
    <property type="match status" value="1"/>
</dbReference>
<reference evidence="9 10" key="1">
    <citation type="submission" date="2023-12" db="EMBL/GenBank/DDBJ databases">
        <title>A high-quality genome assembly for Dillenia turbinata (Dilleniales).</title>
        <authorList>
            <person name="Chanderbali A."/>
        </authorList>
    </citation>
    <scope>NUCLEOTIDE SEQUENCE [LARGE SCALE GENOMIC DNA]</scope>
    <source>
        <strain evidence="9">LSX21</strain>
        <tissue evidence="9">Leaf</tissue>
    </source>
</reference>
<accession>A0AAN8YZR2</accession>
<comment type="catalytic activity">
    <reaction evidence="1">
        <text>S-ubiquitinyl-[E2 ubiquitin-conjugating enzyme]-L-cysteine + [acceptor protein]-L-lysine = [E2 ubiquitin-conjugating enzyme]-L-cysteine + N(6)-ubiquitinyl-[acceptor protein]-L-lysine.</text>
        <dbReference type="EC" id="2.3.2.27"/>
    </reaction>
</comment>
<dbReference type="InterPro" id="IPR000225">
    <property type="entry name" value="Armadillo"/>
</dbReference>
<comment type="pathway">
    <text evidence="2">Protein modification; protein ubiquitination.</text>
</comment>
<evidence type="ECO:0000256" key="6">
    <source>
        <dbReference type="PROSITE-ProRule" id="PRU00259"/>
    </source>
</evidence>
<keyword evidence="5" id="KW-0677">Repeat</keyword>
<dbReference type="Gene3D" id="1.20.930.20">
    <property type="entry name" value="Adaptor protein Cbl, N-terminal domain"/>
    <property type="match status" value="1"/>
</dbReference>
<dbReference type="Gene3D" id="3.30.40.10">
    <property type="entry name" value="Zinc/RING finger domain, C3HC4 (zinc finger)"/>
    <property type="match status" value="1"/>
</dbReference>
<dbReference type="PROSITE" id="PS50176">
    <property type="entry name" value="ARM_REPEAT"/>
    <property type="match status" value="1"/>
</dbReference>
<dbReference type="GO" id="GO:0016567">
    <property type="term" value="P:protein ubiquitination"/>
    <property type="evidence" value="ECO:0007669"/>
    <property type="project" value="InterPro"/>
</dbReference>
<protein>
    <recommendedName>
        <fullName evidence="3">RING-type E3 ubiquitin transferase</fullName>
        <ecNumber evidence="3">2.3.2.27</ecNumber>
    </recommendedName>
</protein>
<feature type="coiled-coil region" evidence="7">
    <location>
        <begin position="195"/>
        <end position="222"/>
    </location>
</feature>
<evidence type="ECO:0000256" key="4">
    <source>
        <dbReference type="ARBA" id="ARBA00022679"/>
    </source>
</evidence>
<evidence type="ECO:0000313" key="10">
    <source>
        <dbReference type="Proteomes" id="UP001370490"/>
    </source>
</evidence>
<gene>
    <name evidence="9" type="ORF">RJ641_016602</name>
</gene>
<feature type="repeat" description="ARM" evidence="6">
    <location>
        <begin position="541"/>
        <end position="583"/>
    </location>
</feature>
<dbReference type="Pfam" id="PF00514">
    <property type="entry name" value="Arm"/>
    <property type="match status" value="1"/>
</dbReference>
<dbReference type="SMART" id="SM00185">
    <property type="entry name" value="ARM"/>
    <property type="match status" value="6"/>
</dbReference>
<organism evidence="9 10">
    <name type="scientific">Dillenia turbinata</name>
    <dbReference type="NCBI Taxonomy" id="194707"/>
    <lineage>
        <taxon>Eukaryota</taxon>
        <taxon>Viridiplantae</taxon>
        <taxon>Streptophyta</taxon>
        <taxon>Embryophyta</taxon>
        <taxon>Tracheophyta</taxon>
        <taxon>Spermatophyta</taxon>
        <taxon>Magnoliopsida</taxon>
        <taxon>eudicotyledons</taxon>
        <taxon>Gunneridae</taxon>
        <taxon>Pentapetalae</taxon>
        <taxon>Dilleniales</taxon>
        <taxon>Dilleniaceae</taxon>
        <taxon>Dillenia</taxon>
    </lineage>
</organism>
<sequence>MIPDVITDVSLSPASEAISQLIEAIWETVVAANEVLVEKDSFKELKGYLERILPILKELNSKSITHSESLDNAIDILNREVKGAKQLTLECCKRNKVYLLMNCRSIAKRLENTTRDISCALGLIPLSSLDLSLGLVEEISKLCDNMNNAEFKTAVAGEQILEKIESGMQERNVNRSYANNLLVLIAEAVGIPAERSVLKKEFDEFKSEMENAQLRKDQAEAIQMDQIIGLLERADAVSSPQEKEIKYFTKRNSLGSLPLEPLQSFYCPITRDVMVDPVETSSGQTFEREAIEKWFADGNSMCPLTMIPLDTSVLRPNKTLRQSIEEWKDRNTMITIASMRQKLVNEGEDGVLHCLDQLQDLCAQRDIHRDWVVLENYIPVLIDLLGQNRDIRNRVLVILRLLVEDSDDAKDRTSKVDKGIESIVRSLGRRVTEGKLAVALLLELSKSDLIRDQIGKVQGCIFLLVTMSGSDDGQAAGDALKLLDNLAFSEENVVQMAKANYFKYLLQRLDSGPEDVKMMMATTLAEMELTEHSKLTLVESGVLKTLLPLVSHSYLQMKKIAVKALYNLSTVPSNGQKMIREGTVALLVYILQHHTSSSELHEQVAATILHLAMSTMSPETGRTSVSLFESDEDISKLFSLITFRGSNVQQSILRAFHAVCQSPFSKDIKIKLTQGHAVQVLVQFCELDNLEIRPSLVKLLFCLTENNDSNIEEHVRHTTIETLLKIVSTSSDEAEVASAMGIISNLPDTVQISKWLLDVEATPIISRTLHDARHNGPHENQLVENAVGAVRRLSIPSNQELQMRAAKAGLISLLVKFLQVGTILTKRHAAISLAQFSEKSFQLSRQIPRSRGFLCFSPPPETGCPVHRGICTVESSFCLVEANALEPLVSLLADTDLEAREASLDALLTLIAGPELLGGIKILAEAKAIRPIIKLLSSPSAQLQEKALTALEKIFRFADFRQKYGTSAQMPLVDITQRGSGSMKSLAARTLAHMDLLHNQSSYF</sequence>
<dbReference type="CDD" id="cd16664">
    <property type="entry name" value="RING-Ubox_PUB"/>
    <property type="match status" value="1"/>
</dbReference>
<dbReference type="InterPro" id="IPR045210">
    <property type="entry name" value="RING-Ubox_PUB"/>
</dbReference>